<keyword evidence="4" id="KW-0653">Protein transport</keyword>
<dbReference type="Gene3D" id="6.10.140.1350">
    <property type="match status" value="1"/>
</dbReference>
<keyword evidence="6" id="KW-0906">Nuclear pore complex</keyword>
<protein>
    <recommendedName>
        <fullName evidence="12">Nucleoporin p58/p45</fullName>
    </recommendedName>
</protein>
<feature type="coiled-coil region" evidence="8">
    <location>
        <begin position="222"/>
        <end position="284"/>
    </location>
</feature>
<evidence type="ECO:0008006" key="12">
    <source>
        <dbReference type="Google" id="ProtNLM"/>
    </source>
</evidence>
<evidence type="ECO:0000256" key="2">
    <source>
        <dbReference type="ARBA" id="ARBA00022448"/>
    </source>
</evidence>
<evidence type="ECO:0000313" key="10">
    <source>
        <dbReference type="EMBL" id="PVD34703.1"/>
    </source>
</evidence>
<dbReference type="GO" id="GO:0051028">
    <property type="term" value="P:mRNA transport"/>
    <property type="evidence" value="ECO:0007669"/>
    <property type="project" value="UniProtKB-KW"/>
</dbReference>
<evidence type="ECO:0000256" key="5">
    <source>
        <dbReference type="ARBA" id="ARBA00023010"/>
    </source>
</evidence>
<keyword evidence="2" id="KW-0813">Transport</keyword>
<reference evidence="10 11" key="1">
    <citation type="submission" date="2018-04" db="EMBL/GenBank/DDBJ databases">
        <title>The genome of golden apple snail Pomacea canaliculata provides insight into stress tolerance and invasive adaptation.</title>
        <authorList>
            <person name="Liu C."/>
            <person name="Liu B."/>
            <person name="Ren Y."/>
            <person name="Zhang Y."/>
            <person name="Wang H."/>
            <person name="Li S."/>
            <person name="Jiang F."/>
            <person name="Yin L."/>
            <person name="Zhang G."/>
            <person name="Qian W."/>
            <person name="Fan W."/>
        </authorList>
    </citation>
    <scope>NUCLEOTIDE SEQUENCE [LARGE SCALE GENOMIC DNA]</scope>
    <source>
        <strain evidence="10">SZHN2017</strain>
        <tissue evidence="10">Muscle</tissue>
    </source>
</reference>
<dbReference type="GO" id="GO:0008139">
    <property type="term" value="F:nuclear localization sequence binding"/>
    <property type="evidence" value="ECO:0007669"/>
    <property type="project" value="InterPro"/>
</dbReference>
<keyword evidence="5" id="KW-0811">Translocation</keyword>
<sequence length="498" mass="51739">MERVEKTSYEILVVKAFGLQTQTAASTSNSGLSFSFTPKTAENTTVSTLNVPVKTTTANTGFSFGSGLSFGGAPATQSGTSSGLSFGFTPATSGITSAGLTLGTSTTTTGGFGGFNLGGIPLASTAISTSAGSIFNTVTTSASVTGLGGADPAISASNSGISGGGLGSDGKALKETLIPDQLVLTVDDLQKYVKEEKAEDIAALRQLLSVVSNGLQRNACTLEKLKAEMTKELKNAEMAQRTKDIPPGLQYENTAPNEYFEQLVEQFEGRMVSYRQQIEMLENHLAVLHQPARNSPAEIFTLIKRLHESFVALAAQLQQVHEAIKGQKEQFITYRRVFHGDTKDIFQSTKPVSRPSQRRLVDTSGPTPFPGVANPAAAAMASILTKQQPHGPPVAGLLRTGSSSAWPSTGGIGLSSGLSHLGSSSSSTTILGQPVAQASAGFSYSSGIGAAGSSNSSTLTSTLNSLNNTASTTLNMSAATKQPFMLQKPPQGAKRGKR</sequence>
<keyword evidence="3" id="KW-0509">mRNA transport</keyword>
<proteinExistence type="predicted"/>
<keyword evidence="11" id="KW-1185">Reference proteome</keyword>
<dbReference type="GO" id="GO:0015031">
    <property type="term" value="P:protein transport"/>
    <property type="evidence" value="ECO:0007669"/>
    <property type="project" value="UniProtKB-KW"/>
</dbReference>
<feature type="region of interest" description="Disordered" evidence="9">
    <location>
        <begin position="347"/>
        <end position="369"/>
    </location>
</feature>
<evidence type="ECO:0000256" key="9">
    <source>
        <dbReference type="SAM" id="MobiDB-lite"/>
    </source>
</evidence>
<dbReference type="PANTHER" id="PTHR13437">
    <property type="entry name" value="NUCLEOPORIN P58/P45 NUCLEOPORIN-LIKE PROTEIN 1"/>
    <property type="match status" value="1"/>
</dbReference>
<dbReference type="Pfam" id="PF15967">
    <property type="entry name" value="Nucleoporin_FG2"/>
    <property type="match status" value="1"/>
</dbReference>
<dbReference type="PANTHER" id="PTHR13437:SF2">
    <property type="entry name" value="NUCLEOPORIN P58_P45"/>
    <property type="match status" value="1"/>
</dbReference>
<evidence type="ECO:0000256" key="8">
    <source>
        <dbReference type="SAM" id="Coils"/>
    </source>
</evidence>
<evidence type="ECO:0000256" key="1">
    <source>
        <dbReference type="ARBA" id="ARBA00004567"/>
    </source>
</evidence>
<evidence type="ECO:0000256" key="7">
    <source>
        <dbReference type="ARBA" id="ARBA00023242"/>
    </source>
</evidence>
<dbReference type="GO" id="GO:0005643">
    <property type="term" value="C:nuclear pore"/>
    <property type="evidence" value="ECO:0007669"/>
    <property type="project" value="UniProtKB-SubCell"/>
</dbReference>
<accession>A0A2T7PMR0</accession>
<comment type="subcellular location">
    <subcellularLocation>
        <location evidence="1">Nucleus</location>
        <location evidence="1">Nuclear pore complex</location>
    </subcellularLocation>
</comment>
<evidence type="ECO:0000313" key="11">
    <source>
        <dbReference type="Proteomes" id="UP000245119"/>
    </source>
</evidence>
<evidence type="ECO:0000256" key="4">
    <source>
        <dbReference type="ARBA" id="ARBA00022927"/>
    </source>
</evidence>
<comment type="caution">
    <text evidence="10">The sequence shown here is derived from an EMBL/GenBank/DDBJ whole genome shotgun (WGS) entry which is preliminary data.</text>
</comment>
<dbReference type="OrthoDB" id="2538017at2759"/>
<dbReference type="EMBL" id="PZQS01000003">
    <property type="protein sequence ID" value="PVD34703.1"/>
    <property type="molecule type" value="Genomic_DNA"/>
</dbReference>
<keyword evidence="8" id="KW-0175">Coiled coil</keyword>
<gene>
    <name evidence="10" type="ORF">C0Q70_05980</name>
</gene>
<dbReference type="GO" id="GO:0017056">
    <property type="term" value="F:structural constituent of nuclear pore"/>
    <property type="evidence" value="ECO:0007669"/>
    <property type="project" value="InterPro"/>
</dbReference>
<feature type="region of interest" description="Disordered" evidence="9">
    <location>
        <begin position="474"/>
        <end position="498"/>
    </location>
</feature>
<name>A0A2T7PMR0_POMCA</name>
<evidence type="ECO:0000256" key="6">
    <source>
        <dbReference type="ARBA" id="ARBA00023132"/>
    </source>
</evidence>
<dbReference type="STRING" id="400727.A0A2T7PMR0"/>
<evidence type="ECO:0000256" key="3">
    <source>
        <dbReference type="ARBA" id="ARBA00022816"/>
    </source>
</evidence>
<dbReference type="Proteomes" id="UP000245119">
    <property type="component" value="Linkage Group LG3"/>
</dbReference>
<organism evidence="10 11">
    <name type="scientific">Pomacea canaliculata</name>
    <name type="common">Golden apple snail</name>
    <dbReference type="NCBI Taxonomy" id="400727"/>
    <lineage>
        <taxon>Eukaryota</taxon>
        <taxon>Metazoa</taxon>
        <taxon>Spiralia</taxon>
        <taxon>Lophotrochozoa</taxon>
        <taxon>Mollusca</taxon>
        <taxon>Gastropoda</taxon>
        <taxon>Caenogastropoda</taxon>
        <taxon>Architaenioglossa</taxon>
        <taxon>Ampullarioidea</taxon>
        <taxon>Ampullariidae</taxon>
        <taxon>Pomacea</taxon>
    </lineage>
</organism>
<keyword evidence="7" id="KW-0539">Nucleus</keyword>
<dbReference type="InterPro" id="IPR024882">
    <property type="entry name" value="NUP58/p45/49"/>
</dbReference>
<dbReference type="AlphaFoldDB" id="A0A2T7PMR0"/>